<protein>
    <submittedName>
        <fullName evidence="1">Uncharacterized protein</fullName>
    </submittedName>
</protein>
<sequence length="145" mass="16312">MKKKGREYTDGNISEALLAASEMYDGSLSVEQYKESKLKPSYMTILKRYHSFQAACLAAGVEYRRPNGREMDIDQIANALRKHFLSAGKLLTTTEYKKAELSPHVTTIYKLGISWSEAVELAGFDYNKSKEFGILVRKLSGDTSD</sequence>
<gene>
    <name evidence="1" type="ORF">B9T62_15535</name>
</gene>
<dbReference type="EMBL" id="CP021780">
    <property type="protein sequence ID" value="ASA22062.1"/>
    <property type="molecule type" value="Genomic_DNA"/>
</dbReference>
<keyword evidence="2" id="KW-1185">Reference proteome</keyword>
<proteinExistence type="predicted"/>
<evidence type="ECO:0000313" key="1">
    <source>
        <dbReference type="EMBL" id="ASA22062.1"/>
    </source>
</evidence>
<name>A0A2Z2KLT6_9BACL</name>
<dbReference type="Proteomes" id="UP000249890">
    <property type="component" value="Chromosome"/>
</dbReference>
<dbReference type="OrthoDB" id="9863024at2"/>
<dbReference type="AlphaFoldDB" id="A0A2Z2KLT6"/>
<dbReference type="KEGG" id="pdh:B9T62_15535"/>
<organism evidence="1 2">
    <name type="scientific">Paenibacillus donghaensis</name>
    <dbReference type="NCBI Taxonomy" id="414771"/>
    <lineage>
        <taxon>Bacteria</taxon>
        <taxon>Bacillati</taxon>
        <taxon>Bacillota</taxon>
        <taxon>Bacilli</taxon>
        <taxon>Bacillales</taxon>
        <taxon>Paenibacillaceae</taxon>
        <taxon>Paenibacillus</taxon>
    </lineage>
</organism>
<accession>A0A2Z2KLT6</accession>
<evidence type="ECO:0000313" key="2">
    <source>
        <dbReference type="Proteomes" id="UP000249890"/>
    </source>
</evidence>
<dbReference type="RefSeq" id="WP_087916068.1">
    <property type="nucleotide sequence ID" value="NZ_CP021780.1"/>
</dbReference>
<reference evidence="1 2" key="1">
    <citation type="submission" date="2017-06" db="EMBL/GenBank/DDBJ databases">
        <title>Complete genome sequence of Paenibacillus donghaensis KCTC 13049T isolated from East Sea sediment, South Korea.</title>
        <authorList>
            <person name="Jung B.K."/>
            <person name="Hong S.-J."/>
            <person name="Shin J.-H."/>
        </authorList>
    </citation>
    <scope>NUCLEOTIDE SEQUENCE [LARGE SCALE GENOMIC DNA]</scope>
    <source>
        <strain evidence="1 2">KCTC 13049</strain>
    </source>
</reference>